<feature type="compositionally biased region" description="Low complexity" evidence="1">
    <location>
        <begin position="50"/>
        <end position="65"/>
    </location>
</feature>
<feature type="region of interest" description="Disordered" evidence="1">
    <location>
        <begin position="111"/>
        <end position="153"/>
    </location>
</feature>
<name>A0A7D9K490_PARCT</name>
<sequence>MGSCCCCGRNNRVGPDNGIEMPIRQAANAQEQPCSSSDANDAQHRQSRNPTTTTNPTPGHTSSTSRGHTNHAMVDDSNFTPITAINSFPANAPVTPPHYQLDAGTFPINQIEAGSIGPGGTSSPVPEHSAREHTPIQETTADPVDGEVPAMLQ</sequence>
<keyword evidence="3" id="KW-1185">Reference proteome</keyword>
<accession>A0A7D9K490</accession>
<organism evidence="2 3">
    <name type="scientific">Paramuricea clavata</name>
    <name type="common">Red gorgonian</name>
    <name type="synonym">Violescent sea-whip</name>
    <dbReference type="NCBI Taxonomy" id="317549"/>
    <lineage>
        <taxon>Eukaryota</taxon>
        <taxon>Metazoa</taxon>
        <taxon>Cnidaria</taxon>
        <taxon>Anthozoa</taxon>
        <taxon>Octocorallia</taxon>
        <taxon>Malacalcyonacea</taxon>
        <taxon>Plexauridae</taxon>
        <taxon>Paramuricea</taxon>
    </lineage>
</organism>
<comment type="caution">
    <text evidence="2">The sequence shown here is derived from an EMBL/GenBank/DDBJ whole genome shotgun (WGS) entry which is preliminary data.</text>
</comment>
<gene>
    <name evidence="2" type="ORF">PACLA_8A059482</name>
</gene>
<protein>
    <submittedName>
        <fullName evidence="2">Uncharacterized protein</fullName>
    </submittedName>
</protein>
<proteinExistence type="predicted"/>
<evidence type="ECO:0000256" key="1">
    <source>
        <dbReference type="SAM" id="MobiDB-lite"/>
    </source>
</evidence>
<evidence type="ECO:0000313" key="2">
    <source>
        <dbReference type="EMBL" id="CAB4041100.1"/>
    </source>
</evidence>
<dbReference type="AlphaFoldDB" id="A0A7D9K490"/>
<feature type="compositionally biased region" description="Polar residues" evidence="1">
    <location>
        <begin position="27"/>
        <end position="40"/>
    </location>
</feature>
<dbReference type="Proteomes" id="UP001152795">
    <property type="component" value="Unassembled WGS sequence"/>
</dbReference>
<dbReference type="EMBL" id="CACRXK020027758">
    <property type="protein sequence ID" value="CAB4041100.1"/>
    <property type="molecule type" value="Genomic_DNA"/>
</dbReference>
<feature type="region of interest" description="Disordered" evidence="1">
    <location>
        <begin position="26"/>
        <end position="78"/>
    </location>
</feature>
<reference evidence="2" key="1">
    <citation type="submission" date="2020-04" db="EMBL/GenBank/DDBJ databases">
        <authorList>
            <person name="Alioto T."/>
            <person name="Alioto T."/>
            <person name="Gomez Garrido J."/>
        </authorList>
    </citation>
    <scope>NUCLEOTIDE SEQUENCE</scope>
    <source>
        <strain evidence="2">A484AB</strain>
    </source>
</reference>
<evidence type="ECO:0000313" key="3">
    <source>
        <dbReference type="Proteomes" id="UP001152795"/>
    </source>
</evidence>